<dbReference type="EMBL" id="JACIJG010000008">
    <property type="protein sequence ID" value="MBB5702644.1"/>
    <property type="molecule type" value="Genomic_DNA"/>
</dbReference>
<feature type="chain" id="PRO_5031054226" evidence="1">
    <location>
        <begin position="22"/>
        <end position="102"/>
    </location>
</feature>
<dbReference type="RefSeq" id="WP_183652819.1">
    <property type="nucleotide sequence ID" value="NZ_JACIJG010000008.1"/>
</dbReference>
<dbReference type="AlphaFoldDB" id="A0A7W9ELS2"/>
<gene>
    <name evidence="2" type="ORF">FHS76_002528</name>
</gene>
<comment type="caution">
    <text evidence="2">The sequence shown here is derived from an EMBL/GenBank/DDBJ whole genome shotgun (WGS) entry which is preliminary data.</text>
</comment>
<organism evidence="2 3">
    <name type="scientific">Brucella daejeonensis</name>
    <dbReference type="NCBI Taxonomy" id="659015"/>
    <lineage>
        <taxon>Bacteria</taxon>
        <taxon>Pseudomonadati</taxon>
        <taxon>Pseudomonadota</taxon>
        <taxon>Alphaproteobacteria</taxon>
        <taxon>Hyphomicrobiales</taxon>
        <taxon>Brucellaceae</taxon>
        <taxon>Brucella/Ochrobactrum group</taxon>
        <taxon>Brucella</taxon>
    </lineage>
</organism>
<accession>A0A7W9ELS2</accession>
<sequence length="102" mass="11417">MITKRLLTVFALLFLTLPAHAVLAPNVEESREVAAVTEAVQKRFPDKSIKTITRRDYSLYDVVVGTCRLKARLVTQPMPKGMVGPRRFTVKLSRTKCGASKQ</sequence>
<dbReference type="Proteomes" id="UP000555546">
    <property type="component" value="Unassembled WGS sequence"/>
</dbReference>
<evidence type="ECO:0000256" key="1">
    <source>
        <dbReference type="SAM" id="SignalP"/>
    </source>
</evidence>
<keyword evidence="3" id="KW-1185">Reference proteome</keyword>
<evidence type="ECO:0000313" key="3">
    <source>
        <dbReference type="Proteomes" id="UP000555546"/>
    </source>
</evidence>
<proteinExistence type="predicted"/>
<reference evidence="2 3" key="1">
    <citation type="submission" date="2020-08" db="EMBL/GenBank/DDBJ databases">
        <title>Genomic Encyclopedia of Type Strains, Phase IV (KMG-IV): sequencing the most valuable type-strain genomes for metagenomic binning, comparative biology and taxonomic classification.</title>
        <authorList>
            <person name="Goeker M."/>
        </authorList>
    </citation>
    <scope>NUCLEOTIDE SEQUENCE [LARGE SCALE GENOMIC DNA]</scope>
    <source>
        <strain evidence="2 3">DSM 26944</strain>
    </source>
</reference>
<name>A0A7W9ELS2_9HYPH</name>
<feature type="signal peptide" evidence="1">
    <location>
        <begin position="1"/>
        <end position="21"/>
    </location>
</feature>
<protein>
    <submittedName>
        <fullName evidence="2">Uncharacterized protein</fullName>
    </submittedName>
</protein>
<evidence type="ECO:0000313" key="2">
    <source>
        <dbReference type="EMBL" id="MBB5702644.1"/>
    </source>
</evidence>
<keyword evidence="1" id="KW-0732">Signal</keyword>